<reference evidence="3" key="1">
    <citation type="submission" date="2021-02" db="EMBL/GenBank/DDBJ databases">
        <title>Skermanella TT6 skin isolate.</title>
        <authorList>
            <person name="Lee K."/>
            <person name="Ganzorig M."/>
        </authorList>
    </citation>
    <scope>NUCLEOTIDE SEQUENCE</scope>
    <source>
        <strain evidence="3">TT6</strain>
    </source>
</reference>
<dbReference type="RefSeq" id="WP_201083962.1">
    <property type="nucleotide sequence ID" value="NZ_CP067425.2"/>
</dbReference>
<evidence type="ECO:0000313" key="4">
    <source>
        <dbReference type="Proteomes" id="UP000595197"/>
    </source>
</evidence>
<accession>A0ABX7BJ19</accession>
<dbReference type="EMBL" id="CP067425">
    <property type="protein sequence ID" value="QQP94059.1"/>
    <property type="molecule type" value="Genomic_DNA"/>
</dbReference>
<feature type="domain" description="ProQ/FinO" evidence="2">
    <location>
        <begin position="10"/>
        <end position="127"/>
    </location>
</feature>
<dbReference type="SUPFAM" id="SSF48657">
    <property type="entry name" value="FinO-like"/>
    <property type="match status" value="1"/>
</dbReference>
<keyword evidence="1" id="KW-0694">RNA-binding</keyword>
<keyword evidence="4" id="KW-1185">Reference proteome</keyword>
<geneLocation type="plasmid" evidence="3 4">
    <name>pTT6-5</name>
</geneLocation>
<dbReference type="Proteomes" id="UP000595197">
    <property type="component" value="Plasmid pTT6-5"/>
</dbReference>
<name>A0ABX7BJ19_9PROT</name>
<evidence type="ECO:0000313" key="3">
    <source>
        <dbReference type="EMBL" id="QQP94059.1"/>
    </source>
</evidence>
<dbReference type="Pfam" id="PF04352">
    <property type="entry name" value="ProQ"/>
    <property type="match status" value="1"/>
</dbReference>
<dbReference type="SMART" id="SM00945">
    <property type="entry name" value="ProQ"/>
    <property type="match status" value="1"/>
</dbReference>
<sequence length="219" mass="23713">MTKASDDTLRLMERLRLVVDPLPPVFPTPEHPVIRPLALGSGPALQERVQSRNDMPEGKASSIVARVLRAYVRRPEYNAALAAPGAWRHDLEGNPTEPVTAEHSAFALSKLAPQPAPGPKKETIVVKIPAMKVNLMVPPSEIRFIADTVKTVDLTFDMGDGRKYVAPMSGKNWRRAFRQLTEIQATGAEAVVILQGRLVSGGVIEGAGLTVQQKLSKAG</sequence>
<keyword evidence="3" id="KW-0614">Plasmid</keyword>
<evidence type="ECO:0000256" key="1">
    <source>
        <dbReference type="ARBA" id="ARBA00022884"/>
    </source>
</evidence>
<evidence type="ECO:0000259" key="2">
    <source>
        <dbReference type="SMART" id="SM00945"/>
    </source>
</evidence>
<dbReference type="InterPro" id="IPR036442">
    <property type="entry name" value="ProQ/FinO_sf"/>
</dbReference>
<gene>
    <name evidence="3" type="ORF">IGS68_35195</name>
</gene>
<dbReference type="Gene3D" id="1.10.1710.10">
    <property type="entry name" value="ProQ/FinO domain"/>
    <property type="match status" value="1"/>
</dbReference>
<dbReference type="InterPro" id="IPR016103">
    <property type="entry name" value="ProQ/FinO"/>
</dbReference>
<proteinExistence type="predicted"/>
<organism evidence="3 4">
    <name type="scientific">Skermanella cutis</name>
    <dbReference type="NCBI Taxonomy" id="2775420"/>
    <lineage>
        <taxon>Bacteria</taxon>
        <taxon>Pseudomonadati</taxon>
        <taxon>Pseudomonadota</taxon>
        <taxon>Alphaproteobacteria</taxon>
        <taxon>Rhodospirillales</taxon>
        <taxon>Azospirillaceae</taxon>
        <taxon>Skermanella</taxon>
    </lineage>
</organism>
<protein>
    <recommendedName>
        <fullName evidence="2">ProQ/FinO domain-containing protein</fullName>
    </recommendedName>
</protein>